<accession>A0ABR0Q7R8</accession>
<evidence type="ECO:0000313" key="2">
    <source>
        <dbReference type="EMBL" id="KAK5835305.1"/>
    </source>
</evidence>
<protein>
    <recommendedName>
        <fullName evidence="4">Reverse transcriptase zinc-binding domain-containing protein</fullName>
    </recommendedName>
</protein>
<name>A0ABR0Q7R8_GOSAR</name>
<keyword evidence="1" id="KW-0812">Transmembrane</keyword>
<evidence type="ECO:0000313" key="3">
    <source>
        <dbReference type="Proteomes" id="UP001358586"/>
    </source>
</evidence>
<dbReference type="Proteomes" id="UP001358586">
    <property type="component" value="Chromosome 4"/>
</dbReference>
<keyword evidence="3" id="KW-1185">Reference proteome</keyword>
<evidence type="ECO:0000256" key="1">
    <source>
        <dbReference type="SAM" id="Phobius"/>
    </source>
</evidence>
<keyword evidence="1" id="KW-0472">Membrane</keyword>
<evidence type="ECO:0008006" key="4">
    <source>
        <dbReference type="Google" id="ProtNLM"/>
    </source>
</evidence>
<comment type="caution">
    <text evidence="2">The sequence shown here is derived from an EMBL/GenBank/DDBJ whole genome shotgun (WGS) entry which is preliminary data.</text>
</comment>
<proteinExistence type="predicted"/>
<keyword evidence="1" id="KW-1133">Transmembrane helix</keyword>
<reference evidence="2 3" key="1">
    <citation type="submission" date="2023-03" db="EMBL/GenBank/DDBJ databases">
        <title>WGS of Gossypium arboreum.</title>
        <authorList>
            <person name="Yu D."/>
        </authorList>
    </citation>
    <scope>NUCLEOTIDE SEQUENCE [LARGE SCALE GENOMIC DNA]</scope>
    <source>
        <tissue evidence="2">Leaf</tissue>
    </source>
</reference>
<feature type="transmembrane region" description="Helical" evidence="1">
    <location>
        <begin position="51"/>
        <end position="70"/>
    </location>
</feature>
<gene>
    <name evidence="2" type="ORF">PVK06_010993</name>
</gene>
<sequence>MAAEWQPACPQRIKVFLWLPFQNKLLANRIRVHRHIAMDARFVACRDPIELLIIFCVFCNPAMSIWMFLIRLDEVHEFLNSPFAEWLDVNITDPSRFPFDSNNWDCFFAALCWCIWKEQNRGIFDVDSVVGAVSYTKRADFGLIAGMHNLSSHLRLDGGCTRALTIVHWIKLNISWLKVNTEGARNEESECAVVDLIVLYRIMMVFG</sequence>
<dbReference type="EMBL" id="JARKNE010000004">
    <property type="protein sequence ID" value="KAK5835305.1"/>
    <property type="molecule type" value="Genomic_DNA"/>
</dbReference>
<organism evidence="2 3">
    <name type="scientific">Gossypium arboreum</name>
    <name type="common">Tree cotton</name>
    <name type="synonym">Gossypium nanking</name>
    <dbReference type="NCBI Taxonomy" id="29729"/>
    <lineage>
        <taxon>Eukaryota</taxon>
        <taxon>Viridiplantae</taxon>
        <taxon>Streptophyta</taxon>
        <taxon>Embryophyta</taxon>
        <taxon>Tracheophyta</taxon>
        <taxon>Spermatophyta</taxon>
        <taxon>Magnoliopsida</taxon>
        <taxon>eudicotyledons</taxon>
        <taxon>Gunneridae</taxon>
        <taxon>Pentapetalae</taxon>
        <taxon>rosids</taxon>
        <taxon>malvids</taxon>
        <taxon>Malvales</taxon>
        <taxon>Malvaceae</taxon>
        <taxon>Malvoideae</taxon>
        <taxon>Gossypium</taxon>
    </lineage>
</organism>